<dbReference type="PANTHER" id="PTHR40465">
    <property type="entry name" value="CHROMOSOME 1, WHOLE GENOME SHOTGUN SEQUENCE"/>
    <property type="match status" value="1"/>
</dbReference>
<feature type="transmembrane region" description="Helical" evidence="1">
    <location>
        <begin position="60"/>
        <end position="81"/>
    </location>
</feature>
<protein>
    <recommendedName>
        <fullName evidence="2">DUF6534 domain-containing protein</fullName>
    </recommendedName>
</protein>
<feature type="transmembrane region" description="Helical" evidence="1">
    <location>
        <begin position="131"/>
        <end position="150"/>
    </location>
</feature>
<organism evidence="3 4">
    <name type="scientific">Roridomyces roridus</name>
    <dbReference type="NCBI Taxonomy" id="1738132"/>
    <lineage>
        <taxon>Eukaryota</taxon>
        <taxon>Fungi</taxon>
        <taxon>Dikarya</taxon>
        <taxon>Basidiomycota</taxon>
        <taxon>Agaricomycotina</taxon>
        <taxon>Agaricomycetes</taxon>
        <taxon>Agaricomycetidae</taxon>
        <taxon>Agaricales</taxon>
        <taxon>Marasmiineae</taxon>
        <taxon>Mycenaceae</taxon>
        <taxon>Roridomyces</taxon>
    </lineage>
</organism>
<dbReference type="AlphaFoldDB" id="A0AAD7BC84"/>
<evidence type="ECO:0000259" key="2">
    <source>
        <dbReference type="Pfam" id="PF20152"/>
    </source>
</evidence>
<dbReference type="Proteomes" id="UP001221142">
    <property type="component" value="Unassembled WGS sequence"/>
</dbReference>
<dbReference type="Pfam" id="PF20152">
    <property type="entry name" value="DUF6534"/>
    <property type="match status" value="1"/>
</dbReference>
<evidence type="ECO:0000313" key="4">
    <source>
        <dbReference type="Proteomes" id="UP001221142"/>
    </source>
</evidence>
<dbReference type="EMBL" id="JARKIF010000021">
    <property type="protein sequence ID" value="KAJ7617117.1"/>
    <property type="molecule type" value="Genomic_DNA"/>
</dbReference>
<dbReference type="PANTHER" id="PTHR40465:SF1">
    <property type="entry name" value="DUF6534 DOMAIN-CONTAINING PROTEIN"/>
    <property type="match status" value="1"/>
</dbReference>
<dbReference type="InterPro" id="IPR045339">
    <property type="entry name" value="DUF6534"/>
</dbReference>
<feature type="transmembrane region" description="Helical" evidence="1">
    <location>
        <begin position="170"/>
        <end position="194"/>
    </location>
</feature>
<sequence>MPSSPPPEAAAAAPPAPDVTLLFGPLLLGVLLNTLLYGVFLVQAFMYYHRYRKDRPWFRYLVLYLLIMETVNWVCDIGLIYEPLIVRYATPQALITSPVMLRPDAVLTVLISTPIQLFIAWRVRVVTNSRILPAFISLFALISLGGGASVTTIVTLHPDFSQFSQFHPEVITWLVSSAACDVMLTGSLVFSLWIRKGNVMSTDSYLNKIIRLTVQTGAITATGSLADVILYIALPNSTMNFLIDFPLSKLYSNSLISTLNARPWREETSQHDAPNVLFERTTNGTITSHGQTTFNLSARRSYYVRVLRFFSSGSLTRSLAPCAVCSC</sequence>
<name>A0AAD7BC84_9AGAR</name>
<feature type="transmembrane region" description="Helical" evidence="1">
    <location>
        <begin position="214"/>
        <end position="234"/>
    </location>
</feature>
<comment type="caution">
    <text evidence="3">The sequence shown here is derived from an EMBL/GenBank/DDBJ whole genome shotgun (WGS) entry which is preliminary data.</text>
</comment>
<accession>A0AAD7BC84</accession>
<keyword evidence="1" id="KW-1133">Transmembrane helix</keyword>
<gene>
    <name evidence="3" type="ORF">FB45DRAFT_222619</name>
</gene>
<evidence type="ECO:0000313" key="3">
    <source>
        <dbReference type="EMBL" id="KAJ7617117.1"/>
    </source>
</evidence>
<evidence type="ECO:0000256" key="1">
    <source>
        <dbReference type="SAM" id="Phobius"/>
    </source>
</evidence>
<reference evidence="3" key="1">
    <citation type="submission" date="2023-03" db="EMBL/GenBank/DDBJ databases">
        <title>Massive genome expansion in bonnet fungi (Mycena s.s.) driven by repeated elements and novel gene families across ecological guilds.</title>
        <authorList>
            <consortium name="Lawrence Berkeley National Laboratory"/>
            <person name="Harder C.B."/>
            <person name="Miyauchi S."/>
            <person name="Viragh M."/>
            <person name="Kuo A."/>
            <person name="Thoen E."/>
            <person name="Andreopoulos B."/>
            <person name="Lu D."/>
            <person name="Skrede I."/>
            <person name="Drula E."/>
            <person name="Henrissat B."/>
            <person name="Morin E."/>
            <person name="Kohler A."/>
            <person name="Barry K."/>
            <person name="LaButti K."/>
            <person name="Morin E."/>
            <person name="Salamov A."/>
            <person name="Lipzen A."/>
            <person name="Mereny Z."/>
            <person name="Hegedus B."/>
            <person name="Baldrian P."/>
            <person name="Stursova M."/>
            <person name="Weitz H."/>
            <person name="Taylor A."/>
            <person name="Grigoriev I.V."/>
            <person name="Nagy L.G."/>
            <person name="Martin F."/>
            <person name="Kauserud H."/>
        </authorList>
    </citation>
    <scope>NUCLEOTIDE SEQUENCE</scope>
    <source>
        <strain evidence="3">9284</strain>
    </source>
</reference>
<feature type="domain" description="DUF6534" evidence="2">
    <location>
        <begin position="177"/>
        <end position="262"/>
    </location>
</feature>
<proteinExistence type="predicted"/>
<feature type="transmembrane region" description="Helical" evidence="1">
    <location>
        <begin position="20"/>
        <end position="48"/>
    </location>
</feature>
<feature type="transmembrane region" description="Helical" evidence="1">
    <location>
        <begin position="101"/>
        <end position="119"/>
    </location>
</feature>
<keyword evidence="4" id="KW-1185">Reference proteome</keyword>
<keyword evidence="1" id="KW-0812">Transmembrane</keyword>
<keyword evidence="1" id="KW-0472">Membrane</keyword>